<evidence type="ECO:0000313" key="1">
    <source>
        <dbReference type="EMBL" id="MBS5410764.1"/>
    </source>
</evidence>
<dbReference type="AlphaFoldDB" id="A0A943DUC1"/>
<evidence type="ECO:0000313" key="2">
    <source>
        <dbReference type="Proteomes" id="UP000782901"/>
    </source>
</evidence>
<dbReference type="EMBL" id="JAGZEE010000010">
    <property type="protein sequence ID" value="MBS5410764.1"/>
    <property type="molecule type" value="Genomic_DNA"/>
</dbReference>
<comment type="caution">
    <text evidence="1">The sequence shown here is derived from an EMBL/GenBank/DDBJ whole genome shotgun (WGS) entry which is preliminary data.</text>
</comment>
<name>A0A943DUC1_BACT4</name>
<protein>
    <submittedName>
        <fullName evidence="1">Uncharacterized protein</fullName>
    </submittedName>
</protein>
<dbReference type="Proteomes" id="UP000782901">
    <property type="component" value="Unassembled WGS sequence"/>
</dbReference>
<organism evidence="1 2">
    <name type="scientific">Bacteroides thetaiotaomicron</name>
    <dbReference type="NCBI Taxonomy" id="818"/>
    <lineage>
        <taxon>Bacteria</taxon>
        <taxon>Pseudomonadati</taxon>
        <taxon>Bacteroidota</taxon>
        <taxon>Bacteroidia</taxon>
        <taxon>Bacteroidales</taxon>
        <taxon>Bacteroidaceae</taxon>
        <taxon>Bacteroides</taxon>
    </lineage>
</organism>
<gene>
    <name evidence="1" type="ORF">KHY35_08620</name>
</gene>
<accession>A0A943DUC1</accession>
<proteinExistence type="predicted"/>
<reference evidence="1" key="1">
    <citation type="submission" date="2021-02" db="EMBL/GenBank/DDBJ databases">
        <title>Infant gut strain persistence is associated with maternal origin, phylogeny, and functional potential including surface adhesion and iron acquisition.</title>
        <authorList>
            <person name="Lou Y.C."/>
        </authorList>
    </citation>
    <scope>NUCLEOTIDE SEQUENCE</scope>
    <source>
        <strain evidence="1">L3_082_243G1_dasL3_082_243G1_maxbin2.maxbin.015s ta_sub</strain>
    </source>
</reference>
<sequence length="47" mass="5450">MVAISDNECEFFDKPVKFDINGFAYICAEEELQQQIEEDDDFPVVCD</sequence>